<dbReference type="Proteomes" id="UP000078397">
    <property type="component" value="Unassembled WGS sequence"/>
</dbReference>
<dbReference type="KEGG" id="pchm:VFPPC_15200"/>
<evidence type="ECO:0000256" key="1">
    <source>
        <dbReference type="SAM" id="MobiDB-lite"/>
    </source>
</evidence>
<reference evidence="3 4" key="1">
    <citation type="journal article" date="2016" name="PLoS Pathog.">
        <title>Biosynthesis of antibiotic leucinostatins in bio-control fungus Purpureocillium lilacinum and their inhibition on phytophthora revealed by genome mining.</title>
        <authorList>
            <person name="Wang G."/>
            <person name="Liu Z."/>
            <person name="Lin R."/>
            <person name="Li E."/>
            <person name="Mao Z."/>
            <person name="Ling J."/>
            <person name="Yang Y."/>
            <person name="Yin W.B."/>
            <person name="Xie B."/>
        </authorList>
    </citation>
    <scope>NUCLEOTIDE SEQUENCE [LARGE SCALE GENOMIC DNA]</scope>
    <source>
        <strain evidence="3">170</strain>
    </source>
</reference>
<feature type="transmembrane region" description="Helical" evidence="2">
    <location>
        <begin position="15"/>
        <end position="35"/>
    </location>
</feature>
<evidence type="ECO:0000313" key="3">
    <source>
        <dbReference type="EMBL" id="OAQ72822.1"/>
    </source>
</evidence>
<evidence type="ECO:0000256" key="2">
    <source>
        <dbReference type="SAM" id="Phobius"/>
    </source>
</evidence>
<keyword evidence="2" id="KW-0812">Transmembrane</keyword>
<comment type="caution">
    <text evidence="3">The sequence shown here is derived from an EMBL/GenBank/DDBJ whole genome shotgun (WGS) entry which is preliminary data.</text>
</comment>
<keyword evidence="4" id="KW-1185">Reference proteome</keyword>
<accession>A0A179G4P1</accession>
<protein>
    <submittedName>
        <fullName evidence="3">Uncharacterized protein</fullName>
    </submittedName>
</protein>
<organism evidence="3 4">
    <name type="scientific">Pochonia chlamydosporia 170</name>
    <dbReference type="NCBI Taxonomy" id="1380566"/>
    <lineage>
        <taxon>Eukaryota</taxon>
        <taxon>Fungi</taxon>
        <taxon>Dikarya</taxon>
        <taxon>Ascomycota</taxon>
        <taxon>Pezizomycotina</taxon>
        <taxon>Sordariomycetes</taxon>
        <taxon>Hypocreomycetidae</taxon>
        <taxon>Hypocreales</taxon>
        <taxon>Clavicipitaceae</taxon>
        <taxon>Pochonia</taxon>
    </lineage>
</organism>
<feature type="compositionally biased region" description="Polar residues" evidence="1">
    <location>
        <begin position="99"/>
        <end position="108"/>
    </location>
</feature>
<evidence type="ECO:0000313" key="4">
    <source>
        <dbReference type="Proteomes" id="UP000078397"/>
    </source>
</evidence>
<feature type="region of interest" description="Disordered" evidence="1">
    <location>
        <begin position="99"/>
        <end position="118"/>
    </location>
</feature>
<dbReference type="GeneID" id="28856947"/>
<sequence length="118" mass="13322">MLDSVLSGVQHGGSWFLAFAPVCGISLRRLFVAIVRRLRDGMRWVRGRPGVPTTPQHHHHLSKRAPSKVRIPRNMLTHEVGRRVGLDGPLCQLISTHQRPSTPINTHQHLTRPRQAIV</sequence>
<dbReference type="RefSeq" id="XP_018148905.1">
    <property type="nucleotide sequence ID" value="XM_018292953.1"/>
</dbReference>
<dbReference type="AlphaFoldDB" id="A0A179G4P1"/>
<name>A0A179G4P1_METCM</name>
<dbReference type="EMBL" id="LSBJ02000001">
    <property type="protein sequence ID" value="OAQ72822.1"/>
    <property type="molecule type" value="Genomic_DNA"/>
</dbReference>
<proteinExistence type="predicted"/>
<gene>
    <name evidence="3" type="ORF">VFPPC_15200</name>
</gene>
<keyword evidence="2" id="KW-1133">Transmembrane helix</keyword>
<keyword evidence="2" id="KW-0472">Membrane</keyword>